<dbReference type="SUPFAM" id="SSF54637">
    <property type="entry name" value="Thioesterase/thiol ester dehydrase-isomerase"/>
    <property type="match status" value="1"/>
</dbReference>
<dbReference type="Proteomes" id="UP000220133">
    <property type="component" value="Chromosome"/>
</dbReference>
<dbReference type="RefSeq" id="WP_098193979.1">
    <property type="nucleotide sequence ID" value="NZ_CP023777.1"/>
</dbReference>
<dbReference type="EMBL" id="CP023777">
    <property type="protein sequence ID" value="ATL47602.1"/>
    <property type="molecule type" value="Genomic_DNA"/>
</dbReference>
<dbReference type="OrthoDB" id="9772788at2"/>
<evidence type="ECO:0000313" key="3">
    <source>
        <dbReference type="Proteomes" id="UP000220133"/>
    </source>
</evidence>
<dbReference type="KEGG" id="cbae:COR50_10725"/>
<gene>
    <name evidence="2" type="ORF">COR50_10725</name>
</gene>
<dbReference type="InterPro" id="IPR029069">
    <property type="entry name" value="HotDog_dom_sf"/>
</dbReference>
<reference evidence="2 3" key="1">
    <citation type="submission" date="2017-10" db="EMBL/GenBank/DDBJ databases">
        <title>Paenichitinophaga pekingensis gen. nov., sp. nov., isolated from activated sludge.</title>
        <authorList>
            <person name="Jin D."/>
            <person name="Kong X."/>
            <person name="Deng Y."/>
            <person name="Bai Z."/>
        </authorList>
    </citation>
    <scope>NUCLEOTIDE SEQUENCE [LARGE SCALE GENOMIC DNA]</scope>
    <source>
        <strain evidence="2 3">13</strain>
    </source>
</reference>
<dbReference type="AlphaFoldDB" id="A0A291QUP0"/>
<accession>A0A291QUP0</accession>
<evidence type="ECO:0000259" key="1">
    <source>
        <dbReference type="Pfam" id="PF22818"/>
    </source>
</evidence>
<dbReference type="Pfam" id="PF22818">
    <property type="entry name" value="ApeI-like"/>
    <property type="match status" value="1"/>
</dbReference>
<organism evidence="2 3">
    <name type="scientific">Chitinophaga caeni</name>
    <dbReference type="NCBI Taxonomy" id="2029983"/>
    <lineage>
        <taxon>Bacteria</taxon>
        <taxon>Pseudomonadati</taxon>
        <taxon>Bacteroidota</taxon>
        <taxon>Chitinophagia</taxon>
        <taxon>Chitinophagales</taxon>
        <taxon>Chitinophagaceae</taxon>
        <taxon>Chitinophaga</taxon>
    </lineage>
</organism>
<dbReference type="GO" id="GO:0016829">
    <property type="term" value="F:lyase activity"/>
    <property type="evidence" value="ECO:0007669"/>
    <property type="project" value="UniProtKB-KW"/>
</dbReference>
<dbReference type="InterPro" id="IPR054545">
    <property type="entry name" value="ApeI-like"/>
</dbReference>
<feature type="domain" description="ApeI dehydratase-like" evidence="1">
    <location>
        <begin position="14"/>
        <end position="98"/>
    </location>
</feature>
<protein>
    <submittedName>
        <fullName evidence="2">3-hydroxyacyl-ACP dehydratase</fullName>
    </submittedName>
</protein>
<sequence length="123" mass="13965">MLANNFYTVQSSDQVSETQIQYKIHINGAHPIFEGHFPEQPVVPGVCMMQTITELAGQSVQQELILQKANTMKFVNMIDPRQQADVIVDLQWSQLEDQLLKVNATIKSDTITFMKLQGVFARK</sequence>
<name>A0A291QUP0_9BACT</name>
<keyword evidence="3" id="KW-1185">Reference proteome</keyword>
<proteinExistence type="predicted"/>
<dbReference type="Gene3D" id="3.10.129.10">
    <property type="entry name" value="Hotdog Thioesterase"/>
    <property type="match status" value="1"/>
</dbReference>
<evidence type="ECO:0000313" key="2">
    <source>
        <dbReference type="EMBL" id="ATL47602.1"/>
    </source>
</evidence>